<dbReference type="GO" id="GO:0043025">
    <property type="term" value="C:neuronal cell body"/>
    <property type="evidence" value="ECO:0007669"/>
    <property type="project" value="TreeGrafter"/>
</dbReference>
<dbReference type="GO" id="GO:0016020">
    <property type="term" value="C:membrane"/>
    <property type="evidence" value="ECO:0007669"/>
    <property type="project" value="UniProtKB-SubCell"/>
</dbReference>
<evidence type="ECO:0000259" key="10">
    <source>
        <dbReference type="PROSITE" id="PS50835"/>
    </source>
</evidence>
<reference evidence="11" key="2">
    <citation type="submission" date="2025-09" db="UniProtKB">
        <authorList>
            <consortium name="Ensembl"/>
        </authorList>
    </citation>
    <scope>IDENTIFICATION</scope>
</reference>
<evidence type="ECO:0000256" key="2">
    <source>
        <dbReference type="ARBA" id="ARBA00022692"/>
    </source>
</evidence>
<dbReference type="Proteomes" id="UP000265020">
    <property type="component" value="Unassembled WGS sequence"/>
</dbReference>
<keyword evidence="6" id="KW-1015">Disulfide bond</keyword>
<dbReference type="Gene3D" id="2.60.40.10">
    <property type="entry name" value="Immunoglobulins"/>
    <property type="match status" value="1"/>
</dbReference>
<organism evidence="11 12">
    <name type="scientific">Cyprinodon variegatus</name>
    <name type="common">Sheepshead minnow</name>
    <dbReference type="NCBI Taxonomy" id="28743"/>
    <lineage>
        <taxon>Eukaryota</taxon>
        <taxon>Metazoa</taxon>
        <taxon>Chordata</taxon>
        <taxon>Craniata</taxon>
        <taxon>Vertebrata</taxon>
        <taxon>Euteleostomi</taxon>
        <taxon>Actinopterygii</taxon>
        <taxon>Neopterygii</taxon>
        <taxon>Teleostei</taxon>
        <taxon>Neoteleostei</taxon>
        <taxon>Acanthomorphata</taxon>
        <taxon>Ovalentaria</taxon>
        <taxon>Atherinomorphae</taxon>
        <taxon>Cyprinodontiformes</taxon>
        <taxon>Cyprinodontidae</taxon>
        <taxon>Cyprinodon</taxon>
    </lineage>
</organism>
<dbReference type="InterPro" id="IPR007110">
    <property type="entry name" value="Ig-like_dom"/>
</dbReference>
<dbReference type="InterPro" id="IPR047164">
    <property type="entry name" value="OX2G-like"/>
</dbReference>
<keyword evidence="8" id="KW-0393">Immunoglobulin domain</keyword>
<evidence type="ECO:0000256" key="1">
    <source>
        <dbReference type="ARBA" id="ARBA00004167"/>
    </source>
</evidence>
<dbReference type="GO" id="GO:0150079">
    <property type="term" value="P:negative regulation of neuroinflammatory response"/>
    <property type="evidence" value="ECO:0007669"/>
    <property type="project" value="TreeGrafter"/>
</dbReference>
<name>A0A3Q2DJZ2_CYPVA</name>
<dbReference type="PANTHER" id="PTHR46841:SF7">
    <property type="entry name" value="IG-LIKE DOMAIN-CONTAINING PROTEIN"/>
    <property type="match status" value="1"/>
</dbReference>
<dbReference type="SMART" id="SM00409">
    <property type="entry name" value="IG"/>
    <property type="match status" value="1"/>
</dbReference>
<sequence length="188" mass="20661">MEQLCVIFLILNCGASQLKGVEAVVQTQLNVLAAEGEDAPLSCQLLVTKEVQQVTWQKVFGRKERNICSYSEHFGQTVNPDFKDKVQFTEAGLKNSSIVIRKVTEHDEGCYLCLFNIYPDGPLIGTTCLKAYELHEPILDVSRSDFSAESVVSCSATGRPAPTVTLTVLQQNLSFSHYNSSSVTHSNG</sequence>
<dbReference type="GO" id="GO:0034113">
    <property type="term" value="P:heterotypic cell-cell adhesion"/>
    <property type="evidence" value="ECO:0007669"/>
    <property type="project" value="TreeGrafter"/>
</dbReference>
<dbReference type="OMA" id="KAYELHE"/>
<evidence type="ECO:0000313" key="12">
    <source>
        <dbReference type="Proteomes" id="UP000265020"/>
    </source>
</evidence>
<keyword evidence="5" id="KW-0472">Membrane</keyword>
<dbReference type="GO" id="GO:0009986">
    <property type="term" value="C:cell surface"/>
    <property type="evidence" value="ECO:0007669"/>
    <property type="project" value="TreeGrafter"/>
</dbReference>
<evidence type="ECO:0000256" key="8">
    <source>
        <dbReference type="ARBA" id="ARBA00023319"/>
    </source>
</evidence>
<reference evidence="11" key="1">
    <citation type="submission" date="2025-08" db="UniProtKB">
        <authorList>
            <consortium name="Ensembl"/>
        </authorList>
    </citation>
    <scope>IDENTIFICATION</scope>
</reference>
<dbReference type="GO" id="GO:0098632">
    <property type="term" value="F:cell-cell adhesion mediator activity"/>
    <property type="evidence" value="ECO:0007669"/>
    <property type="project" value="InterPro"/>
</dbReference>
<evidence type="ECO:0000256" key="6">
    <source>
        <dbReference type="ARBA" id="ARBA00023157"/>
    </source>
</evidence>
<accession>A0A3Q2DJZ2</accession>
<dbReference type="InterPro" id="IPR013783">
    <property type="entry name" value="Ig-like_fold"/>
</dbReference>
<dbReference type="InterPro" id="IPR013106">
    <property type="entry name" value="Ig_V-set"/>
</dbReference>
<feature type="chain" id="PRO_5018682942" evidence="9">
    <location>
        <begin position="24"/>
        <end position="188"/>
    </location>
</feature>
<evidence type="ECO:0000256" key="4">
    <source>
        <dbReference type="ARBA" id="ARBA00022989"/>
    </source>
</evidence>
<feature type="signal peptide" evidence="9">
    <location>
        <begin position="1"/>
        <end position="23"/>
    </location>
</feature>
<dbReference type="Pfam" id="PF07686">
    <property type="entry name" value="V-set"/>
    <property type="match status" value="1"/>
</dbReference>
<evidence type="ECO:0000256" key="7">
    <source>
        <dbReference type="ARBA" id="ARBA00023180"/>
    </source>
</evidence>
<comment type="subcellular location">
    <subcellularLocation>
        <location evidence="1">Membrane</location>
        <topology evidence="1">Single-pass membrane protein</topology>
    </subcellularLocation>
</comment>
<keyword evidence="12" id="KW-1185">Reference proteome</keyword>
<evidence type="ECO:0000256" key="5">
    <source>
        <dbReference type="ARBA" id="ARBA00023136"/>
    </source>
</evidence>
<protein>
    <submittedName>
        <fullName evidence="11">OX-2 membrane glycoprotein-like</fullName>
    </submittedName>
</protein>
<dbReference type="GO" id="GO:0030424">
    <property type="term" value="C:axon"/>
    <property type="evidence" value="ECO:0007669"/>
    <property type="project" value="TreeGrafter"/>
</dbReference>
<dbReference type="Ensembl" id="ENSCVAT00000029073.1">
    <property type="protein sequence ID" value="ENSCVAP00000019826.1"/>
    <property type="gene ID" value="ENSCVAG00000023236.1"/>
</dbReference>
<dbReference type="InterPro" id="IPR003599">
    <property type="entry name" value="Ig_sub"/>
</dbReference>
<evidence type="ECO:0000256" key="3">
    <source>
        <dbReference type="ARBA" id="ARBA00022729"/>
    </source>
</evidence>
<dbReference type="PANTHER" id="PTHR46841">
    <property type="entry name" value="OX-2 MEMBRANE GLYCOPROTEIN"/>
    <property type="match status" value="1"/>
</dbReference>
<keyword evidence="2" id="KW-0812">Transmembrane</keyword>
<evidence type="ECO:0000313" key="11">
    <source>
        <dbReference type="Ensembl" id="ENSCVAP00000019826.1"/>
    </source>
</evidence>
<dbReference type="GeneTree" id="ENSGT00530000063970"/>
<evidence type="ECO:0000256" key="9">
    <source>
        <dbReference type="SAM" id="SignalP"/>
    </source>
</evidence>
<keyword evidence="7" id="KW-0325">Glycoprotein</keyword>
<dbReference type="AlphaFoldDB" id="A0A3Q2DJZ2"/>
<dbReference type="InterPro" id="IPR036179">
    <property type="entry name" value="Ig-like_dom_sf"/>
</dbReference>
<dbReference type="PROSITE" id="PS50835">
    <property type="entry name" value="IG_LIKE"/>
    <property type="match status" value="1"/>
</dbReference>
<keyword evidence="4" id="KW-1133">Transmembrane helix</keyword>
<proteinExistence type="predicted"/>
<dbReference type="SUPFAM" id="SSF48726">
    <property type="entry name" value="Immunoglobulin"/>
    <property type="match status" value="1"/>
</dbReference>
<keyword evidence="3 9" id="KW-0732">Signal</keyword>
<feature type="domain" description="Ig-like" evidence="10">
    <location>
        <begin position="22"/>
        <end position="113"/>
    </location>
</feature>